<organism evidence="3">
    <name type="scientific">uncultured Caudovirales phage</name>
    <dbReference type="NCBI Taxonomy" id="2100421"/>
    <lineage>
        <taxon>Viruses</taxon>
        <taxon>Duplodnaviria</taxon>
        <taxon>Heunggongvirae</taxon>
        <taxon>Uroviricota</taxon>
        <taxon>Caudoviricetes</taxon>
        <taxon>Peduoviridae</taxon>
        <taxon>Maltschvirus</taxon>
        <taxon>Maltschvirus maltsch</taxon>
    </lineage>
</organism>
<gene>
    <name evidence="2" type="ORF">UFOVP110_13</name>
    <name evidence="3" type="ORF">UFOVP223_17</name>
</gene>
<evidence type="ECO:0000313" key="2">
    <source>
        <dbReference type="EMBL" id="CAB4128148.1"/>
    </source>
</evidence>
<proteinExistence type="predicted"/>
<dbReference type="EMBL" id="LR796220">
    <property type="protein sequence ID" value="CAB4128148.1"/>
    <property type="molecule type" value="Genomic_DNA"/>
</dbReference>
<protein>
    <submittedName>
        <fullName evidence="3">Uncharacterized protein</fullName>
    </submittedName>
</protein>
<accession>A0A6J7WSD0</accession>
<reference evidence="3" key="1">
    <citation type="submission" date="2020-05" db="EMBL/GenBank/DDBJ databases">
        <authorList>
            <person name="Chiriac C."/>
            <person name="Salcher M."/>
            <person name="Ghai R."/>
            <person name="Kavagutti S V."/>
        </authorList>
    </citation>
    <scope>NUCLEOTIDE SEQUENCE</scope>
</reference>
<dbReference type="EMBL" id="LR798276">
    <property type="protein sequence ID" value="CAB5218994.1"/>
    <property type="molecule type" value="Genomic_DNA"/>
</dbReference>
<feature type="region of interest" description="Disordered" evidence="1">
    <location>
        <begin position="54"/>
        <end position="84"/>
    </location>
</feature>
<evidence type="ECO:0000256" key="1">
    <source>
        <dbReference type="SAM" id="MobiDB-lite"/>
    </source>
</evidence>
<evidence type="ECO:0000313" key="3">
    <source>
        <dbReference type="EMBL" id="CAB5218994.1"/>
    </source>
</evidence>
<name>A0A6J7WSD0_9CAUD</name>
<sequence length="124" mass="13308">MDFFNRSRTNAKGQVKGTLVQNVHLASQLVQAGHEKWADPRRSAVVTGAGTAAMGVEQSAPKEVSKGLTAQRASAAATSTPEHKAYEGDMSWRHDALDEAVNAARAGGVRKGKIKRVLKKSKRK</sequence>